<evidence type="ECO:0000256" key="7">
    <source>
        <dbReference type="ARBA" id="ARBA00023136"/>
    </source>
</evidence>
<feature type="transmembrane region" description="Helical" evidence="8">
    <location>
        <begin position="282"/>
        <end position="305"/>
    </location>
</feature>
<comment type="subcellular location">
    <subcellularLocation>
        <location evidence="1">Cell membrane</location>
        <topology evidence="1">Multi-pass membrane protein</topology>
    </subcellularLocation>
</comment>
<dbReference type="InterPro" id="IPR004776">
    <property type="entry name" value="Mem_transp_PIN-like"/>
</dbReference>
<feature type="transmembrane region" description="Helical" evidence="8">
    <location>
        <begin position="171"/>
        <end position="190"/>
    </location>
</feature>
<keyword evidence="3" id="KW-0813">Transport</keyword>
<dbReference type="InterPro" id="IPR038770">
    <property type="entry name" value="Na+/solute_symporter_sf"/>
</dbReference>
<sequence length="306" mass="33630">MFDLSAQLMPLYTKLIGGVLVGWLLGRILPKSTCTNLGKFLFWVGVPLGNIIFLRWADLSNTLWISPLIALMAIISGATLAAIWLKLQSQEWTSPRQGSFVLTSMVGNTGYLGYPIVLTLAGEQHFALALFYDMFGTVIGAYGLGVILAAYFGKATKQHWQLFVETLRNPIWWAFAFGLFFRQVVLPTPVESTLKGIGWGVISLSLVLIGMRLSQLSSFRQWRSVSISLGIKMLLIPLIFGLILAGLGIHGMTQLVLVLQMAMPPAFATLVLTETYALDWELTVSAIAIGSIGLLLTLPMWVFLFG</sequence>
<dbReference type="PANTHER" id="PTHR36838:SF1">
    <property type="entry name" value="SLR1864 PROTEIN"/>
    <property type="match status" value="1"/>
</dbReference>
<keyword evidence="5 8" id="KW-0812">Transmembrane</keyword>
<comment type="similarity">
    <text evidence="2">Belongs to the auxin efflux carrier (TC 2.A.69) family.</text>
</comment>
<keyword evidence="7 8" id="KW-0472">Membrane</keyword>
<evidence type="ECO:0000256" key="2">
    <source>
        <dbReference type="ARBA" id="ARBA00010145"/>
    </source>
</evidence>
<protein>
    <submittedName>
        <fullName evidence="9">AEC family transporter</fullName>
    </submittedName>
</protein>
<name>A0ABT3L3J6_9CYAN</name>
<evidence type="ECO:0000256" key="3">
    <source>
        <dbReference type="ARBA" id="ARBA00022448"/>
    </source>
</evidence>
<feature type="transmembrane region" description="Helical" evidence="8">
    <location>
        <begin position="99"/>
        <end position="117"/>
    </location>
</feature>
<reference evidence="9 10" key="1">
    <citation type="submission" date="2021-08" db="EMBL/GenBank/DDBJ databases">
        <title>Draft genome sequence of Spirulina subsalsa with high tolerance to salinity and hype-accumulation of phycocyanin.</title>
        <authorList>
            <person name="Pei H."/>
            <person name="Jiang L."/>
        </authorList>
    </citation>
    <scope>NUCLEOTIDE SEQUENCE [LARGE SCALE GENOMIC DNA]</scope>
    <source>
        <strain evidence="9 10">FACHB-351</strain>
    </source>
</reference>
<evidence type="ECO:0000256" key="5">
    <source>
        <dbReference type="ARBA" id="ARBA00022692"/>
    </source>
</evidence>
<dbReference type="RefSeq" id="WP_265263823.1">
    <property type="nucleotide sequence ID" value="NZ_JAIHOM010000027.1"/>
</dbReference>
<comment type="caution">
    <text evidence="9">The sequence shown here is derived from an EMBL/GenBank/DDBJ whole genome shotgun (WGS) entry which is preliminary data.</text>
</comment>
<proteinExistence type="inferred from homology"/>
<feature type="transmembrane region" description="Helical" evidence="8">
    <location>
        <begin position="234"/>
        <end position="262"/>
    </location>
</feature>
<feature type="transmembrane region" description="Helical" evidence="8">
    <location>
        <begin position="129"/>
        <end position="151"/>
    </location>
</feature>
<dbReference type="Pfam" id="PF03547">
    <property type="entry name" value="Mem_trans"/>
    <property type="match status" value="1"/>
</dbReference>
<feature type="transmembrane region" description="Helical" evidence="8">
    <location>
        <begin position="63"/>
        <end position="87"/>
    </location>
</feature>
<evidence type="ECO:0000313" key="10">
    <source>
        <dbReference type="Proteomes" id="UP001526426"/>
    </source>
</evidence>
<accession>A0ABT3L3J6</accession>
<evidence type="ECO:0000256" key="4">
    <source>
        <dbReference type="ARBA" id="ARBA00022475"/>
    </source>
</evidence>
<organism evidence="9 10">
    <name type="scientific">Spirulina subsalsa FACHB-351</name>
    <dbReference type="NCBI Taxonomy" id="234711"/>
    <lineage>
        <taxon>Bacteria</taxon>
        <taxon>Bacillati</taxon>
        <taxon>Cyanobacteriota</taxon>
        <taxon>Cyanophyceae</taxon>
        <taxon>Spirulinales</taxon>
        <taxon>Spirulinaceae</taxon>
        <taxon>Spirulina</taxon>
    </lineage>
</organism>
<dbReference type="PANTHER" id="PTHR36838">
    <property type="entry name" value="AUXIN EFFLUX CARRIER FAMILY PROTEIN"/>
    <property type="match status" value="1"/>
</dbReference>
<feature type="transmembrane region" description="Helical" evidence="8">
    <location>
        <begin position="40"/>
        <end position="57"/>
    </location>
</feature>
<keyword evidence="10" id="KW-1185">Reference proteome</keyword>
<dbReference type="Gene3D" id="1.20.1530.20">
    <property type="match status" value="1"/>
</dbReference>
<keyword evidence="6 8" id="KW-1133">Transmembrane helix</keyword>
<evidence type="ECO:0000256" key="8">
    <source>
        <dbReference type="SAM" id="Phobius"/>
    </source>
</evidence>
<dbReference type="Proteomes" id="UP001526426">
    <property type="component" value="Unassembled WGS sequence"/>
</dbReference>
<evidence type="ECO:0000256" key="1">
    <source>
        <dbReference type="ARBA" id="ARBA00004651"/>
    </source>
</evidence>
<dbReference type="EMBL" id="JAIHOM010000027">
    <property type="protein sequence ID" value="MCW6036088.1"/>
    <property type="molecule type" value="Genomic_DNA"/>
</dbReference>
<evidence type="ECO:0000313" key="9">
    <source>
        <dbReference type="EMBL" id="MCW6036088.1"/>
    </source>
</evidence>
<feature type="transmembrane region" description="Helical" evidence="8">
    <location>
        <begin position="12"/>
        <end position="28"/>
    </location>
</feature>
<gene>
    <name evidence="9" type="ORF">K4A83_07360</name>
</gene>
<feature type="transmembrane region" description="Helical" evidence="8">
    <location>
        <begin position="196"/>
        <end position="213"/>
    </location>
</feature>
<evidence type="ECO:0000256" key="6">
    <source>
        <dbReference type="ARBA" id="ARBA00022989"/>
    </source>
</evidence>
<keyword evidence="4" id="KW-1003">Cell membrane</keyword>